<evidence type="ECO:0000313" key="2">
    <source>
        <dbReference type="EMBL" id="KAG6405342.1"/>
    </source>
</evidence>
<evidence type="ECO:0000259" key="1">
    <source>
        <dbReference type="Pfam" id="PF01397"/>
    </source>
</evidence>
<dbReference type="AlphaFoldDB" id="A0A8X8ZHL5"/>
<dbReference type="SUPFAM" id="SSF48239">
    <property type="entry name" value="Terpenoid cyclases/Protein prenyltransferases"/>
    <property type="match status" value="2"/>
</dbReference>
<dbReference type="InterPro" id="IPR008930">
    <property type="entry name" value="Terpenoid_cyclase/PrenylTrfase"/>
</dbReference>
<name>A0A8X8ZHL5_SALSN</name>
<reference evidence="2" key="2">
    <citation type="submission" date="2020-08" db="EMBL/GenBank/DDBJ databases">
        <title>Plant Genome Project.</title>
        <authorList>
            <person name="Zhang R.-G."/>
        </authorList>
    </citation>
    <scope>NUCLEOTIDE SEQUENCE</scope>
    <source>
        <strain evidence="2">Huo1</strain>
        <tissue evidence="2">Leaf</tissue>
    </source>
</reference>
<evidence type="ECO:0000313" key="3">
    <source>
        <dbReference type="Proteomes" id="UP000298416"/>
    </source>
</evidence>
<gene>
    <name evidence="2" type="ORF">SASPL_132931</name>
</gene>
<dbReference type="GO" id="GO:0000287">
    <property type="term" value="F:magnesium ion binding"/>
    <property type="evidence" value="ECO:0007669"/>
    <property type="project" value="TreeGrafter"/>
</dbReference>
<dbReference type="InterPro" id="IPR050148">
    <property type="entry name" value="Terpene_synthase-like"/>
</dbReference>
<dbReference type="InterPro" id="IPR008949">
    <property type="entry name" value="Isoprenoid_synthase_dom_sf"/>
</dbReference>
<reference evidence="2" key="1">
    <citation type="submission" date="2018-01" db="EMBL/GenBank/DDBJ databases">
        <authorList>
            <person name="Mao J.F."/>
        </authorList>
    </citation>
    <scope>NUCLEOTIDE SEQUENCE</scope>
    <source>
        <strain evidence="2">Huo1</strain>
        <tissue evidence="2">Leaf</tissue>
    </source>
</reference>
<comment type="caution">
    <text evidence="2">The sequence shown here is derived from an EMBL/GenBank/DDBJ whole genome shotgun (WGS) entry which is preliminary data.</text>
</comment>
<dbReference type="Proteomes" id="UP000298416">
    <property type="component" value="Unassembled WGS sequence"/>
</dbReference>
<dbReference type="Gene3D" id="1.10.600.10">
    <property type="entry name" value="Farnesyl Diphosphate Synthase"/>
    <property type="match status" value="1"/>
</dbReference>
<dbReference type="Gene3D" id="1.50.10.160">
    <property type="match status" value="1"/>
</dbReference>
<sequence>MTIMSTLNLSTTTVTSRRLHQPAEVHLPEFYAVCAWLNSSIKHARLSCRIGRKQLSKLTECRGTYPSKKSSLTRALVTAVASLDASQVSEENPPLQVNNQIEDCIEHVKSLLTTSGDGRISVSPYDTSIVALIKDLEGRDAPQIPSCLEWIARHQKADGSWGDDFFCIYDRILNTLACVVALKSWNLRDDMMEKGVTYINENVHKLKDGNIEHMTSGFEIVFPALVQRAKNVGVQGLPYDHPLIKEIASIKEERLKKIPKDMIYQTPTSLLYSLEGIGDLEWENMLKLQSADGSFLTSPSSTAYVFMHTKDQKCFDFIQNAVKNCNGGDVLEHFKQQDGKFSCYSGQMIESASPIYNLYRAAQLRFPGEEILEEASQFAYNFLQQKISNHQLQEKWVIYHHFIDEVKLGLKMPWYATLPRVEAAYYLQHYAGSGDVWIGKVFYRMPEISNDRYKELAILDFNRCQAQHQLEWTYMLEWYHKNSVCEFGISKRDLLRAYFLAAATIFEPERTQERLVWTKTQIVSRMITSFLNHGTALSLDQITLVTQIDGLDQAIGAMKDHGLAGTLLTTFQQLLDGFDRYTRLGLKNAWSQWILKLQQGEANSGDEAELLANTVNICTGLTAINGDVLSHLEYTTLSTLTNKICKRLSLIKDKKTLEVVDGGITDKELEQDTQALVKLALEENGGCIDRNIKQTFLSVFKTCYYSAYHDDETIDVHIFKVLFEPAV</sequence>
<dbReference type="InterPro" id="IPR036965">
    <property type="entry name" value="Terpene_synth_N_sf"/>
</dbReference>
<dbReference type="GO" id="GO:0009507">
    <property type="term" value="C:chloroplast"/>
    <property type="evidence" value="ECO:0007669"/>
    <property type="project" value="TreeGrafter"/>
</dbReference>
<dbReference type="Pfam" id="PF01397">
    <property type="entry name" value="Terpene_synth"/>
    <property type="match status" value="1"/>
</dbReference>
<dbReference type="EMBL" id="PNBA02000012">
    <property type="protein sequence ID" value="KAG6405342.1"/>
    <property type="molecule type" value="Genomic_DNA"/>
</dbReference>
<dbReference type="SFLD" id="SFLDG01014">
    <property type="entry name" value="Terpene_Cyclase_Like_1_N-term"/>
    <property type="match status" value="1"/>
</dbReference>
<dbReference type="Gene3D" id="1.50.10.130">
    <property type="entry name" value="Terpene synthase, N-terminal domain"/>
    <property type="match status" value="1"/>
</dbReference>
<dbReference type="PANTHER" id="PTHR31739:SF30">
    <property type="entry name" value="COPAL-8-OL DIPHOSPHATE HYDRATASE, CHLOROPLASTIC"/>
    <property type="match status" value="1"/>
</dbReference>
<accession>A0A8X8ZHL5</accession>
<dbReference type="GO" id="GO:0009686">
    <property type="term" value="P:gibberellin biosynthetic process"/>
    <property type="evidence" value="ECO:0007669"/>
    <property type="project" value="TreeGrafter"/>
</dbReference>
<dbReference type="GO" id="GO:0010333">
    <property type="term" value="F:terpene synthase activity"/>
    <property type="evidence" value="ECO:0007669"/>
    <property type="project" value="InterPro"/>
</dbReference>
<dbReference type="InterPro" id="IPR001906">
    <property type="entry name" value="Terpene_synth_N"/>
</dbReference>
<dbReference type="SUPFAM" id="SSF48576">
    <property type="entry name" value="Terpenoid synthases"/>
    <property type="match status" value="1"/>
</dbReference>
<dbReference type="PANTHER" id="PTHR31739">
    <property type="entry name" value="ENT-COPALYL DIPHOSPHATE SYNTHASE, CHLOROPLASTIC"/>
    <property type="match status" value="1"/>
</dbReference>
<keyword evidence="3" id="KW-1185">Reference proteome</keyword>
<proteinExistence type="predicted"/>
<protein>
    <recommendedName>
        <fullName evidence="1">Terpene synthase N-terminal domain-containing protein</fullName>
    </recommendedName>
</protein>
<organism evidence="2">
    <name type="scientific">Salvia splendens</name>
    <name type="common">Scarlet sage</name>
    <dbReference type="NCBI Taxonomy" id="180675"/>
    <lineage>
        <taxon>Eukaryota</taxon>
        <taxon>Viridiplantae</taxon>
        <taxon>Streptophyta</taxon>
        <taxon>Embryophyta</taxon>
        <taxon>Tracheophyta</taxon>
        <taxon>Spermatophyta</taxon>
        <taxon>Magnoliopsida</taxon>
        <taxon>eudicotyledons</taxon>
        <taxon>Gunneridae</taxon>
        <taxon>Pentapetalae</taxon>
        <taxon>asterids</taxon>
        <taxon>lamiids</taxon>
        <taxon>Lamiales</taxon>
        <taxon>Lamiaceae</taxon>
        <taxon>Nepetoideae</taxon>
        <taxon>Mentheae</taxon>
        <taxon>Salviinae</taxon>
        <taxon>Salvia</taxon>
        <taxon>Salvia subgen. Calosphace</taxon>
        <taxon>core Calosphace</taxon>
    </lineage>
</organism>
<feature type="domain" description="Terpene synthase N-terminal" evidence="1">
    <location>
        <begin position="329"/>
        <end position="391"/>
    </location>
</feature>